<evidence type="ECO:0000313" key="2">
    <source>
        <dbReference type="EMBL" id="AQZ65221.1"/>
    </source>
</evidence>
<dbReference type="Pfam" id="PF00246">
    <property type="entry name" value="Peptidase_M14"/>
    <property type="match status" value="1"/>
</dbReference>
<dbReference type="Proteomes" id="UP000190797">
    <property type="component" value="Chromosome"/>
</dbReference>
<accession>A0A1V0A4U7</accession>
<dbReference type="STRING" id="1909395.BKM31_30625"/>
<dbReference type="AlphaFoldDB" id="A0A1V0A4U7"/>
<dbReference type="GO" id="GO:0006508">
    <property type="term" value="P:proteolysis"/>
    <property type="evidence" value="ECO:0007669"/>
    <property type="project" value="InterPro"/>
</dbReference>
<sequence length="462" mass="50091">MCAHLDVPDRLAAELDTVPDHKTFATVDEVHQRLARLADDHPGVATLRRIGTSRLGDPMLCLTVGDGPRHAVVAAGPHPNEPIGGLTVTHLASRLCADAGLRRAEGCTWHIVGCLDPDGTRLNEGWFAGPFTRAHYGRHFYRPAGDEQVEWTFPFAYKRAYFDRVLPETLALMRLIDETRPAFLTTLHNGESGGVFYYLNRPEPELQAVLRELPGRYGVPLHAGEAEHPSVKQLEPAFYLTPSMEDVYDYAEALGQDPVEHVGGASSDSYVRKYGTLGLTAEIPYWTDASAGDTTPTGRTYRDVLTELAARLTATSELLDGVLAAVTPELSTSSPFLRATRSFIPMLAGTAATHAVRAPAPENERPATVAEVASCRDTVHSARLRFGGMLLRALEGELAVGNVRPAIRAQARELARTYDRWCAEAEAGASNETIPIRHLVAIQYGAILAGARQAMTTPAASA</sequence>
<dbReference type="Gene3D" id="3.40.630.10">
    <property type="entry name" value="Zn peptidases"/>
    <property type="match status" value="1"/>
</dbReference>
<proteinExistence type="predicted"/>
<dbReference type="GO" id="GO:0004181">
    <property type="term" value="F:metallocarboxypeptidase activity"/>
    <property type="evidence" value="ECO:0007669"/>
    <property type="project" value="InterPro"/>
</dbReference>
<dbReference type="KEGG" id="noa:BKM31_30625"/>
<dbReference type="EMBL" id="CP017717">
    <property type="protein sequence ID" value="AQZ65221.1"/>
    <property type="molecule type" value="Genomic_DNA"/>
</dbReference>
<name>A0A1V0A4U7_9ACTN</name>
<evidence type="ECO:0000313" key="3">
    <source>
        <dbReference type="Proteomes" id="UP000190797"/>
    </source>
</evidence>
<feature type="domain" description="Peptidase M14" evidence="1">
    <location>
        <begin position="31"/>
        <end position="201"/>
    </location>
</feature>
<reference evidence="3" key="1">
    <citation type="journal article" date="2017" name="Med. Chem. Commun.">
        <title>Nonomuraea sp. ATCC 55076 harbours the largest actinomycete chromosome to date and the kistamicin biosynthetic gene cluster.</title>
        <authorList>
            <person name="Nazari B."/>
            <person name="Forneris C.C."/>
            <person name="Gibson M.I."/>
            <person name="Moon K."/>
            <person name="Schramma K.R."/>
            <person name="Seyedsayamdost M.R."/>
        </authorList>
    </citation>
    <scope>NUCLEOTIDE SEQUENCE [LARGE SCALE GENOMIC DNA]</scope>
    <source>
        <strain evidence="3">ATCC 55076</strain>
    </source>
</reference>
<gene>
    <name evidence="2" type="ORF">BKM31_30625</name>
</gene>
<dbReference type="InterPro" id="IPR000834">
    <property type="entry name" value="Peptidase_M14"/>
</dbReference>
<dbReference type="SUPFAM" id="SSF53187">
    <property type="entry name" value="Zn-dependent exopeptidases"/>
    <property type="match status" value="1"/>
</dbReference>
<organism evidence="2 3">
    <name type="scientific">[Actinomadura] parvosata subsp. kistnae</name>
    <dbReference type="NCBI Taxonomy" id="1909395"/>
    <lineage>
        <taxon>Bacteria</taxon>
        <taxon>Bacillati</taxon>
        <taxon>Actinomycetota</taxon>
        <taxon>Actinomycetes</taxon>
        <taxon>Streptosporangiales</taxon>
        <taxon>Streptosporangiaceae</taxon>
        <taxon>Nonomuraea</taxon>
    </lineage>
</organism>
<dbReference type="GO" id="GO:0008270">
    <property type="term" value="F:zinc ion binding"/>
    <property type="evidence" value="ECO:0007669"/>
    <property type="project" value="InterPro"/>
</dbReference>
<keyword evidence="3" id="KW-1185">Reference proteome</keyword>
<evidence type="ECO:0000259" key="1">
    <source>
        <dbReference type="Pfam" id="PF00246"/>
    </source>
</evidence>
<protein>
    <recommendedName>
        <fullName evidence="1">Peptidase M14 domain-containing protein</fullName>
    </recommendedName>
</protein>